<accession>A0A0B0N0A3</accession>
<comment type="caution">
    <text evidence="1">The sequence shown here is derived from an EMBL/GenBank/DDBJ whole genome shotgun (WGS) entry which is preliminary data.</text>
</comment>
<keyword evidence="2" id="KW-1185">Reference proteome</keyword>
<dbReference type="EMBL" id="JRRC01442464">
    <property type="protein sequence ID" value="KHG06042.1"/>
    <property type="molecule type" value="Genomic_DNA"/>
</dbReference>
<name>A0A0B0N0A3_GOSAR</name>
<reference evidence="2" key="1">
    <citation type="submission" date="2014-09" db="EMBL/GenBank/DDBJ databases">
        <authorList>
            <person name="Mudge J."/>
            <person name="Ramaraj T."/>
            <person name="Lindquist I.E."/>
            <person name="Bharti A.K."/>
            <person name="Sundararajan A."/>
            <person name="Cameron C.T."/>
            <person name="Woodward J.E."/>
            <person name="May G.D."/>
            <person name="Brubaker C."/>
            <person name="Broadhvest J."/>
            <person name="Wilkins T.A."/>
        </authorList>
    </citation>
    <scope>NUCLEOTIDE SEQUENCE</scope>
    <source>
        <strain evidence="2">cv. AKA8401</strain>
    </source>
</reference>
<sequence>MLHTALHMSV</sequence>
<protein>
    <submittedName>
        <fullName evidence="1">Uncharacterized protein</fullName>
    </submittedName>
</protein>
<evidence type="ECO:0000313" key="2">
    <source>
        <dbReference type="Proteomes" id="UP000032142"/>
    </source>
</evidence>
<evidence type="ECO:0000313" key="1">
    <source>
        <dbReference type="EMBL" id="KHG06042.1"/>
    </source>
</evidence>
<organism evidence="1 2">
    <name type="scientific">Gossypium arboreum</name>
    <name type="common">Tree cotton</name>
    <name type="synonym">Gossypium nanking</name>
    <dbReference type="NCBI Taxonomy" id="29729"/>
    <lineage>
        <taxon>Eukaryota</taxon>
        <taxon>Viridiplantae</taxon>
        <taxon>Streptophyta</taxon>
        <taxon>Embryophyta</taxon>
        <taxon>Tracheophyta</taxon>
        <taxon>Spermatophyta</taxon>
        <taxon>Magnoliopsida</taxon>
        <taxon>eudicotyledons</taxon>
        <taxon>Gunneridae</taxon>
        <taxon>Pentapetalae</taxon>
        <taxon>rosids</taxon>
        <taxon>malvids</taxon>
        <taxon>Malvales</taxon>
        <taxon>Malvaceae</taxon>
        <taxon>Malvoideae</taxon>
        <taxon>Gossypium</taxon>
    </lineage>
</organism>
<dbReference type="Proteomes" id="UP000032142">
    <property type="component" value="Unassembled WGS sequence"/>
</dbReference>
<proteinExistence type="predicted"/>
<gene>
    <name evidence="1" type="ORF">F383_32471</name>
</gene>